<keyword evidence="3" id="KW-1185">Reference proteome</keyword>
<evidence type="ECO:0000313" key="2">
    <source>
        <dbReference type="EMBL" id="KAE8124997.1"/>
    </source>
</evidence>
<reference evidence="2 3" key="1">
    <citation type="submission" date="2019-06" db="EMBL/GenBank/DDBJ databases">
        <title>A chromosomal-level reference genome of Carpinus fangiana (Coryloideae, Betulaceae).</title>
        <authorList>
            <person name="Yang X."/>
            <person name="Wang Z."/>
            <person name="Zhang L."/>
            <person name="Hao G."/>
            <person name="Liu J."/>
            <person name="Yang Y."/>
        </authorList>
    </citation>
    <scope>NUCLEOTIDE SEQUENCE [LARGE SCALE GENOMIC DNA]</scope>
    <source>
        <strain evidence="2">Cfa_2016G</strain>
        <tissue evidence="2">Leaf</tissue>
    </source>
</reference>
<sequence length="55" mass="6543">MKLKRRPQQKRLKALKRDSGIAVLKMEIQPRRKLKFLAEEENQSPPLQDSRQESI</sequence>
<dbReference type="EMBL" id="CM017328">
    <property type="protein sequence ID" value="KAE8124997.1"/>
    <property type="molecule type" value="Genomic_DNA"/>
</dbReference>
<feature type="region of interest" description="Disordered" evidence="1">
    <location>
        <begin position="36"/>
        <end position="55"/>
    </location>
</feature>
<evidence type="ECO:0000256" key="1">
    <source>
        <dbReference type="SAM" id="MobiDB-lite"/>
    </source>
</evidence>
<protein>
    <submittedName>
        <fullName evidence="2">Uncharacterized protein</fullName>
    </submittedName>
</protein>
<organism evidence="2 3">
    <name type="scientific">Carpinus fangiana</name>
    <dbReference type="NCBI Taxonomy" id="176857"/>
    <lineage>
        <taxon>Eukaryota</taxon>
        <taxon>Viridiplantae</taxon>
        <taxon>Streptophyta</taxon>
        <taxon>Embryophyta</taxon>
        <taxon>Tracheophyta</taxon>
        <taxon>Spermatophyta</taxon>
        <taxon>Magnoliopsida</taxon>
        <taxon>eudicotyledons</taxon>
        <taxon>Gunneridae</taxon>
        <taxon>Pentapetalae</taxon>
        <taxon>rosids</taxon>
        <taxon>fabids</taxon>
        <taxon>Fagales</taxon>
        <taxon>Betulaceae</taxon>
        <taxon>Carpinus</taxon>
    </lineage>
</organism>
<name>A0A5N6RSW8_9ROSI</name>
<gene>
    <name evidence="2" type="ORF">FH972_019835</name>
</gene>
<evidence type="ECO:0000313" key="3">
    <source>
        <dbReference type="Proteomes" id="UP000327013"/>
    </source>
</evidence>
<dbReference type="AlphaFoldDB" id="A0A5N6RSW8"/>
<dbReference type="Proteomes" id="UP000327013">
    <property type="component" value="Chromosome 8"/>
</dbReference>
<accession>A0A5N6RSW8</accession>
<proteinExistence type="predicted"/>